<name>A0A914X5D8_9BILA</name>
<evidence type="ECO:0000256" key="1">
    <source>
        <dbReference type="SAM" id="MobiDB-lite"/>
    </source>
</evidence>
<dbReference type="Proteomes" id="UP000887566">
    <property type="component" value="Unplaced"/>
</dbReference>
<proteinExistence type="predicted"/>
<protein>
    <submittedName>
        <fullName evidence="3">Uncharacterized protein</fullName>
    </submittedName>
</protein>
<sequence length="149" mass="16221">MRGQASLPLRPAQRGGRTRPAAHSIARRWALLEERGGNIQNNPVLRSKTGLIAARSIAPSQASPLMRGQASLSLRPAQRGGRTRAAAHLMARRRALLDRPAAVAPVAAWSYRRFRLFWWVDAVDRATLRAPPLLAGGLGGRVPPTIDFP</sequence>
<organism evidence="2 3">
    <name type="scientific">Plectus sambesii</name>
    <dbReference type="NCBI Taxonomy" id="2011161"/>
    <lineage>
        <taxon>Eukaryota</taxon>
        <taxon>Metazoa</taxon>
        <taxon>Ecdysozoa</taxon>
        <taxon>Nematoda</taxon>
        <taxon>Chromadorea</taxon>
        <taxon>Plectida</taxon>
        <taxon>Plectina</taxon>
        <taxon>Plectoidea</taxon>
        <taxon>Plectidae</taxon>
        <taxon>Plectus</taxon>
    </lineage>
</organism>
<reference evidence="3" key="1">
    <citation type="submission" date="2022-11" db="UniProtKB">
        <authorList>
            <consortium name="WormBaseParasite"/>
        </authorList>
    </citation>
    <scope>IDENTIFICATION</scope>
</reference>
<feature type="region of interest" description="Disordered" evidence="1">
    <location>
        <begin position="1"/>
        <end position="21"/>
    </location>
</feature>
<dbReference type="WBParaSite" id="PSAMB.scaffold6771size8819.g29065.t1">
    <property type="protein sequence ID" value="PSAMB.scaffold6771size8819.g29065.t1"/>
    <property type="gene ID" value="PSAMB.scaffold6771size8819.g29065"/>
</dbReference>
<dbReference type="AlphaFoldDB" id="A0A914X5D8"/>
<evidence type="ECO:0000313" key="2">
    <source>
        <dbReference type="Proteomes" id="UP000887566"/>
    </source>
</evidence>
<accession>A0A914X5D8</accession>
<evidence type="ECO:0000313" key="3">
    <source>
        <dbReference type="WBParaSite" id="PSAMB.scaffold6771size8819.g29065.t1"/>
    </source>
</evidence>
<keyword evidence="2" id="KW-1185">Reference proteome</keyword>